<dbReference type="InterPro" id="IPR046347">
    <property type="entry name" value="bZIP_sf"/>
</dbReference>
<feature type="domain" description="BZIP" evidence="8">
    <location>
        <begin position="115"/>
        <end position="153"/>
    </location>
</feature>
<dbReference type="AlphaFoldDB" id="A0AAD9DIE6"/>
<name>A0AAD9DIE6_9STRA</name>
<dbReference type="SUPFAM" id="SSF57959">
    <property type="entry name" value="Leucine zipper domain"/>
    <property type="match status" value="1"/>
</dbReference>
<organism evidence="9 10">
    <name type="scientific">Skeletonema marinoi</name>
    <dbReference type="NCBI Taxonomy" id="267567"/>
    <lineage>
        <taxon>Eukaryota</taxon>
        <taxon>Sar</taxon>
        <taxon>Stramenopiles</taxon>
        <taxon>Ochrophyta</taxon>
        <taxon>Bacillariophyta</taxon>
        <taxon>Coscinodiscophyceae</taxon>
        <taxon>Thalassiosirophycidae</taxon>
        <taxon>Thalassiosirales</taxon>
        <taxon>Skeletonemataceae</taxon>
        <taxon>Skeletonema</taxon>
        <taxon>Skeletonema marinoi-dohrnii complex</taxon>
    </lineage>
</organism>
<evidence type="ECO:0000256" key="3">
    <source>
        <dbReference type="ARBA" id="ARBA00023015"/>
    </source>
</evidence>
<dbReference type="PANTHER" id="PTHR47416">
    <property type="entry name" value="BASIC-LEUCINE ZIPPER TRANSCRIPTION FACTOR F-RELATED"/>
    <property type="match status" value="1"/>
</dbReference>
<evidence type="ECO:0000259" key="8">
    <source>
        <dbReference type="PROSITE" id="PS50217"/>
    </source>
</evidence>
<protein>
    <recommendedName>
        <fullName evidence="8">BZIP domain-containing protein</fullName>
    </recommendedName>
</protein>
<dbReference type="PANTHER" id="PTHR47416:SF8">
    <property type="entry name" value="BASIC-LEUCINE ZIPPER TRANSCRIPTION FACTOR E-RELATED"/>
    <property type="match status" value="1"/>
</dbReference>
<dbReference type="GO" id="GO:0003677">
    <property type="term" value="F:DNA binding"/>
    <property type="evidence" value="ECO:0007669"/>
    <property type="project" value="UniProtKB-KW"/>
</dbReference>
<proteinExistence type="inferred from homology"/>
<evidence type="ECO:0000313" key="9">
    <source>
        <dbReference type="EMBL" id="KAK1746895.1"/>
    </source>
</evidence>
<feature type="compositionally biased region" description="Basic and acidic residues" evidence="7">
    <location>
        <begin position="1"/>
        <end position="15"/>
    </location>
</feature>
<dbReference type="GO" id="GO:0005634">
    <property type="term" value="C:nucleus"/>
    <property type="evidence" value="ECO:0007669"/>
    <property type="project" value="UniProtKB-SubCell"/>
</dbReference>
<comment type="similarity">
    <text evidence="2">Belongs to the bZIP family.</text>
</comment>
<accession>A0AAD9DIE6</accession>
<evidence type="ECO:0000256" key="7">
    <source>
        <dbReference type="SAM" id="MobiDB-lite"/>
    </source>
</evidence>
<evidence type="ECO:0000256" key="4">
    <source>
        <dbReference type="ARBA" id="ARBA00023125"/>
    </source>
</evidence>
<gene>
    <name evidence="9" type="ORF">QTG54_002239</name>
</gene>
<evidence type="ECO:0000256" key="1">
    <source>
        <dbReference type="ARBA" id="ARBA00004123"/>
    </source>
</evidence>
<keyword evidence="6" id="KW-0539">Nucleus</keyword>
<dbReference type="EMBL" id="JATAAI010000003">
    <property type="protein sequence ID" value="KAK1746895.1"/>
    <property type="molecule type" value="Genomic_DNA"/>
</dbReference>
<dbReference type="PROSITE" id="PS50217">
    <property type="entry name" value="BZIP"/>
    <property type="match status" value="1"/>
</dbReference>
<keyword evidence="10" id="KW-1185">Reference proteome</keyword>
<comment type="caution">
    <text evidence="9">The sequence shown here is derived from an EMBL/GenBank/DDBJ whole genome shotgun (WGS) entry which is preliminary data.</text>
</comment>
<feature type="compositionally biased region" description="Basic and acidic residues" evidence="7">
    <location>
        <begin position="50"/>
        <end position="60"/>
    </location>
</feature>
<sequence length="570" mass="61959">METMRDTSCDEPPKKEQRRQRSNTIQWAIGDTNDNNSKQQESFEPVNFGDYRDKSPRKDSSGAGQVVRVMIPTATAGGPAFPLGFAASSDAATTSTTCTTTVANKQASSSAVPIVDKRQKRLERNRESARASRRRRKQYLEELESNVHNLSTDMDSGRMLHALEGVKVVAGMRKVVNTFFQQQLKSLILTHKQPITSATPNPAAAALSTSGSPILGPLLPSLTPFLLWLTLQNDDFFRGGRAQSERLSAARIGERLLHGGLYRVTPSTTGNKSAQHNDNKGGGGGRVLWPLLCHEIGLSYDQEDKIRTAQRLVLQNERHVAANMYIIDHKLGKVKQRVPPVAGKYVNPSQLKKLGRRPCFESLGGYDKDNTMSNFHQEMSRNDSAGSLLKRSLDDMSLGGTSSGLDTNVTAVTPEAAQAAGHAAASVFLKDVLPIILRLHSPQQQHFNAASSTFDDIPMPTPVSVLLQTPDDFLNPSDGGVNDNDMMGGVDPTAAIDPIPFVPEPVASSSISMMSRHQSAPEFGQYLGSPTAPIGMVPVPEGEDEDDFGILDDLPMDADDWLIGDDTLEF</sequence>
<dbReference type="Pfam" id="PF00170">
    <property type="entry name" value="bZIP_1"/>
    <property type="match status" value="1"/>
</dbReference>
<dbReference type="InterPro" id="IPR004827">
    <property type="entry name" value="bZIP"/>
</dbReference>
<evidence type="ECO:0000313" key="10">
    <source>
        <dbReference type="Proteomes" id="UP001224775"/>
    </source>
</evidence>
<dbReference type="Gene3D" id="1.20.5.170">
    <property type="match status" value="1"/>
</dbReference>
<evidence type="ECO:0000256" key="6">
    <source>
        <dbReference type="ARBA" id="ARBA00023242"/>
    </source>
</evidence>
<comment type="subcellular location">
    <subcellularLocation>
        <location evidence="1">Nucleus</location>
    </subcellularLocation>
</comment>
<dbReference type="PROSITE" id="PS00036">
    <property type="entry name" value="BZIP_BASIC"/>
    <property type="match status" value="1"/>
</dbReference>
<dbReference type="Proteomes" id="UP001224775">
    <property type="component" value="Unassembled WGS sequence"/>
</dbReference>
<evidence type="ECO:0000256" key="5">
    <source>
        <dbReference type="ARBA" id="ARBA00023163"/>
    </source>
</evidence>
<dbReference type="GO" id="GO:0003700">
    <property type="term" value="F:DNA-binding transcription factor activity"/>
    <property type="evidence" value="ECO:0007669"/>
    <property type="project" value="InterPro"/>
</dbReference>
<feature type="region of interest" description="Disordered" evidence="7">
    <location>
        <begin position="1"/>
        <end position="64"/>
    </location>
</feature>
<keyword evidence="4" id="KW-0238">DNA-binding</keyword>
<evidence type="ECO:0000256" key="2">
    <source>
        <dbReference type="ARBA" id="ARBA00007163"/>
    </source>
</evidence>
<keyword evidence="3" id="KW-0805">Transcription regulation</keyword>
<feature type="region of interest" description="Disordered" evidence="7">
    <location>
        <begin position="104"/>
        <end position="137"/>
    </location>
</feature>
<feature type="compositionally biased region" description="Polar residues" evidence="7">
    <location>
        <begin position="22"/>
        <end position="42"/>
    </location>
</feature>
<keyword evidence="5" id="KW-0804">Transcription</keyword>
<dbReference type="SMART" id="SM00338">
    <property type="entry name" value="BRLZ"/>
    <property type="match status" value="1"/>
</dbReference>
<reference evidence="9" key="1">
    <citation type="submission" date="2023-06" db="EMBL/GenBank/DDBJ databases">
        <title>Survivors Of The Sea: Transcriptome response of Skeletonema marinoi to long-term dormancy.</title>
        <authorList>
            <person name="Pinder M.I.M."/>
            <person name="Kourtchenko O."/>
            <person name="Robertson E.K."/>
            <person name="Larsson T."/>
            <person name="Maumus F."/>
            <person name="Osuna-Cruz C.M."/>
            <person name="Vancaester E."/>
            <person name="Stenow R."/>
            <person name="Vandepoele K."/>
            <person name="Ploug H."/>
            <person name="Bruchert V."/>
            <person name="Godhe A."/>
            <person name="Topel M."/>
        </authorList>
    </citation>
    <scope>NUCLEOTIDE SEQUENCE</scope>
    <source>
        <strain evidence="9">R05AC</strain>
    </source>
</reference>